<evidence type="ECO:0000313" key="1">
    <source>
        <dbReference type="EMBL" id="KAJ6223050.1"/>
    </source>
</evidence>
<sequence>MRLEQNPFQWQSGIEERKKIRLAFANRAISARDHKSNQMCFGFECIDEEHRVACLVGIKSDRSDYVKYLFQIVNRQWSSYGNVTFVSMFRMFFFR</sequence>
<dbReference type="Proteomes" id="UP001142055">
    <property type="component" value="Chromosome 1"/>
</dbReference>
<keyword evidence="2" id="KW-1185">Reference proteome</keyword>
<dbReference type="EMBL" id="JAPWDV010000001">
    <property type="protein sequence ID" value="KAJ6223050.1"/>
    <property type="molecule type" value="Genomic_DNA"/>
</dbReference>
<gene>
    <name evidence="1" type="ORF">RDWZM_001595</name>
</gene>
<comment type="caution">
    <text evidence="1">The sequence shown here is derived from an EMBL/GenBank/DDBJ whole genome shotgun (WGS) entry which is preliminary data.</text>
</comment>
<evidence type="ECO:0000313" key="2">
    <source>
        <dbReference type="Proteomes" id="UP001142055"/>
    </source>
</evidence>
<dbReference type="AlphaFoldDB" id="A0A9Q0MBV8"/>
<name>A0A9Q0MBV8_BLOTA</name>
<accession>A0A9Q0MBV8</accession>
<organism evidence="1 2">
    <name type="scientific">Blomia tropicalis</name>
    <name type="common">Mite</name>
    <dbReference type="NCBI Taxonomy" id="40697"/>
    <lineage>
        <taxon>Eukaryota</taxon>
        <taxon>Metazoa</taxon>
        <taxon>Ecdysozoa</taxon>
        <taxon>Arthropoda</taxon>
        <taxon>Chelicerata</taxon>
        <taxon>Arachnida</taxon>
        <taxon>Acari</taxon>
        <taxon>Acariformes</taxon>
        <taxon>Sarcoptiformes</taxon>
        <taxon>Astigmata</taxon>
        <taxon>Glycyphagoidea</taxon>
        <taxon>Echimyopodidae</taxon>
        <taxon>Blomia</taxon>
    </lineage>
</organism>
<reference evidence="1" key="1">
    <citation type="submission" date="2022-12" db="EMBL/GenBank/DDBJ databases">
        <title>Genome assemblies of Blomia tropicalis.</title>
        <authorList>
            <person name="Cui Y."/>
        </authorList>
    </citation>
    <scope>NUCLEOTIDE SEQUENCE</scope>
    <source>
        <tissue evidence="1">Adult mites</tissue>
    </source>
</reference>
<protein>
    <submittedName>
        <fullName evidence="1">Uncharacterized protein</fullName>
    </submittedName>
</protein>
<proteinExistence type="predicted"/>